<dbReference type="EMBL" id="RJTM01000070">
    <property type="protein sequence ID" value="RNL87773.1"/>
    <property type="molecule type" value="Genomic_DNA"/>
</dbReference>
<dbReference type="Gene3D" id="3.40.50.1820">
    <property type="entry name" value="alpha/beta hydrolase"/>
    <property type="match status" value="1"/>
</dbReference>
<evidence type="ECO:0000313" key="4">
    <source>
        <dbReference type="Proteomes" id="UP000267469"/>
    </source>
</evidence>
<sequence length="314" mass="35660">MFMDLIIIRISICITCLFYGFLLCGQELYKNEYVTVSGKKMAYTGFGLENRKEGDPVIVLESGLGMGGGNYAPLFDYLSTKTAWIAYDRNGIAGSEEDTLIRTDTDVVDRLRELLKVLNVAPPYILVGHSLGGPFIRLYVSRYPEEVAGLIFIDPTDFMLTAAEDKLVKANSSSAMGYRKLWTILLERMANEASLPDGVRNEMRREKEASMPEFFKEYTSLPPLPDIPVVVLIAYNRRIEPFEIETSKELDINIRPWFAGLDQFRVIHYSEMIKENNHSKVILLPGYSHGIHNQDPELVATCILEVYQHSLEQQ</sequence>
<keyword evidence="1" id="KW-1133">Transmembrane helix</keyword>
<dbReference type="SUPFAM" id="SSF53474">
    <property type="entry name" value="alpha/beta-Hydrolases"/>
    <property type="match status" value="1"/>
</dbReference>
<evidence type="ECO:0000313" key="3">
    <source>
        <dbReference type="EMBL" id="RNL87773.1"/>
    </source>
</evidence>
<dbReference type="InterPro" id="IPR050266">
    <property type="entry name" value="AB_hydrolase_sf"/>
</dbReference>
<gene>
    <name evidence="3" type="ORF">ED312_09870</name>
</gene>
<keyword evidence="1" id="KW-0812">Transmembrane</keyword>
<comment type="caution">
    <text evidence="3">The sequence shown here is derived from an EMBL/GenBank/DDBJ whole genome shotgun (WGS) entry which is preliminary data.</text>
</comment>
<keyword evidence="3" id="KW-0378">Hydrolase</keyword>
<dbReference type="GO" id="GO:0016787">
    <property type="term" value="F:hydrolase activity"/>
    <property type="evidence" value="ECO:0007669"/>
    <property type="project" value="UniProtKB-KW"/>
</dbReference>
<feature type="transmembrane region" description="Helical" evidence="1">
    <location>
        <begin position="6"/>
        <end position="24"/>
    </location>
</feature>
<accession>A0A3N0EIR3</accession>
<evidence type="ECO:0000256" key="1">
    <source>
        <dbReference type="SAM" id="Phobius"/>
    </source>
</evidence>
<feature type="domain" description="AB hydrolase-1" evidence="2">
    <location>
        <begin position="56"/>
        <end position="169"/>
    </location>
</feature>
<proteinExistence type="predicted"/>
<keyword evidence="4" id="KW-1185">Reference proteome</keyword>
<dbReference type="PANTHER" id="PTHR43798">
    <property type="entry name" value="MONOACYLGLYCEROL LIPASE"/>
    <property type="match status" value="1"/>
</dbReference>
<keyword evidence="1" id="KW-0472">Membrane</keyword>
<dbReference type="InterPro" id="IPR000073">
    <property type="entry name" value="AB_hydrolase_1"/>
</dbReference>
<organism evidence="3 4">
    <name type="scientific">Sinomicrobium pectinilyticum</name>
    <dbReference type="NCBI Taxonomy" id="1084421"/>
    <lineage>
        <taxon>Bacteria</taxon>
        <taxon>Pseudomonadati</taxon>
        <taxon>Bacteroidota</taxon>
        <taxon>Flavobacteriia</taxon>
        <taxon>Flavobacteriales</taxon>
        <taxon>Flavobacteriaceae</taxon>
        <taxon>Sinomicrobium</taxon>
    </lineage>
</organism>
<dbReference type="OrthoDB" id="59888at2"/>
<dbReference type="InterPro" id="IPR029058">
    <property type="entry name" value="AB_hydrolase_fold"/>
</dbReference>
<protein>
    <submittedName>
        <fullName evidence="3">Alpha/beta hydrolase</fullName>
    </submittedName>
</protein>
<reference evidence="3 4" key="1">
    <citation type="submission" date="2018-10" db="EMBL/GenBank/DDBJ databases">
        <title>Sinomicrobium pectinilyticum sp. nov., a pectinase-producing bacterium isolated from alkaline and saline soil, and emended description of the genus Sinomicrobium.</title>
        <authorList>
            <person name="Cheng B."/>
            <person name="Li C."/>
            <person name="Lai Q."/>
            <person name="Du M."/>
            <person name="Shao Z."/>
            <person name="Xu P."/>
            <person name="Yang C."/>
        </authorList>
    </citation>
    <scope>NUCLEOTIDE SEQUENCE [LARGE SCALE GENOMIC DNA]</scope>
    <source>
        <strain evidence="3 4">5DNS001</strain>
    </source>
</reference>
<evidence type="ECO:0000259" key="2">
    <source>
        <dbReference type="Pfam" id="PF00561"/>
    </source>
</evidence>
<dbReference type="AlphaFoldDB" id="A0A3N0EIR3"/>
<dbReference type="Proteomes" id="UP000267469">
    <property type="component" value="Unassembled WGS sequence"/>
</dbReference>
<dbReference type="Pfam" id="PF00561">
    <property type="entry name" value="Abhydrolase_1"/>
    <property type="match status" value="1"/>
</dbReference>
<name>A0A3N0EIR3_SINP1</name>